<comment type="caution">
    <text evidence="1">The sequence shown here is derived from an EMBL/GenBank/DDBJ whole genome shotgun (WGS) entry which is preliminary data.</text>
</comment>
<sequence length="105" mass="11332">MTGFNVDEDELRSYADKLSGQKDTASQISGLVDTADVGDESWGVVGLFVKGDYTEMLADLKDMFASMEAGLQSGSDKFKAAADGYRQHEDAVKELLNGMNVELGK</sequence>
<protein>
    <submittedName>
        <fullName evidence="1">ESX-1 secretion-associated protein</fullName>
    </submittedName>
</protein>
<accession>A0A934QQ71</accession>
<reference evidence="1" key="1">
    <citation type="submission" date="2020-12" db="EMBL/GenBank/DDBJ databases">
        <title>Prauserella sp. ASG 168, a novel actinomycete isolated from cave rock.</title>
        <authorList>
            <person name="Suriyachadkun C."/>
        </authorList>
    </citation>
    <scope>NUCLEOTIDE SEQUENCE</scope>
    <source>
        <strain evidence="1">ASG 168</strain>
    </source>
</reference>
<dbReference type="RefSeq" id="WP_200316009.1">
    <property type="nucleotide sequence ID" value="NZ_JAENJH010000002.1"/>
</dbReference>
<evidence type="ECO:0000313" key="1">
    <source>
        <dbReference type="EMBL" id="MBK1784053.1"/>
    </source>
</evidence>
<name>A0A934QQ71_9PSEU</name>
<dbReference type="AlphaFoldDB" id="A0A934QQ71"/>
<dbReference type="Proteomes" id="UP000635245">
    <property type="component" value="Unassembled WGS sequence"/>
</dbReference>
<evidence type="ECO:0000313" key="2">
    <source>
        <dbReference type="Proteomes" id="UP000635245"/>
    </source>
</evidence>
<gene>
    <name evidence="1" type="ORF">JHE00_06885</name>
</gene>
<keyword evidence="2" id="KW-1185">Reference proteome</keyword>
<organism evidence="1 2">
    <name type="scientific">Prauserella cavernicola</name>
    <dbReference type="NCBI Taxonomy" id="2800127"/>
    <lineage>
        <taxon>Bacteria</taxon>
        <taxon>Bacillati</taxon>
        <taxon>Actinomycetota</taxon>
        <taxon>Actinomycetes</taxon>
        <taxon>Pseudonocardiales</taxon>
        <taxon>Pseudonocardiaceae</taxon>
        <taxon>Prauserella</taxon>
    </lineage>
</organism>
<dbReference type="EMBL" id="JAENJH010000002">
    <property type="protein sequence ID" value="MBK1784053.1"/>
    <property type="molecule type" value="Genomic_DNA"/>
</dbReference>
<proteinExistence type="predicted"/>